<dbReference type="Proteomes" id="UP000016762">
    <property type="component" value="Unassembled WGS sequence"/>
</dbReference>
<accession>U2WBY8</accession>
<dbReference type="PANTHER" id="PTHR43491">
    <property type="entry name" value="UDP-N-ACETYL-D-MANNOSAMINE DEHYDROGENASE"/>
    <property type="match status" value="1"/>
</dbReference>
<dbReference type="GO" id="GO:0000271">
    <property type="term" value="P:polysaccharide biosynthetic process"/>
    <property type="evidence" value="ECO:0007669"/>
    <property type="project" value="InterPro"/>
</dbReference>
<keyword evidence="4" id="KW-1185">Reference proteome</keyword>
<dbReference type="InterPro" id="IPR028359">
    <property type="entry name" value="UDP_ManNAc/GlcNAc_DH"/>
</dbReference>
<comment type="similarity">
    <text evidence="1">Belongs to the UDP-glucose/GDP-mannose dehydrogenase family.</text>
</comment>
<dbReference type="PIRSF" id="PIRSF500136">
    <property type="entry name" value="UDP_ManNAc_DH"/>
    <property type="match status" value="1"/>
</dbReference>
<dbReference type="SMART" id="SM00984">
    <property type="entry name" value="UDPG_MGDP_dh_C"/>
    <property type="match status" value="1"/>
</dbReference>
<dbReference type="InterPro" id="IPR014027">
    <property type="entry name" value="UDP-Glc/GDP-Man_DH_C"/>
</dbReference>
<gene>
    <name evidence="3" type="ORF">RS24_00804</name>
</gene>
<dbReference type="GO" id="GO:0051287">
    <property type="term" value="F:NAD binding"/>
    <property type="evidence" value="ECO:0007669"/>
    <property type="project" value="InterPro"/>
</dbReference>
<organism evidence="3 4">
    <name type="scientific">Candidatus Micropelagius thuwalensis</name>
    <dbReference type="NCBI Taxonomy" id="1397666"/>
    <lineage>
        <taxon>Bacteria</taxon>
        <taxon>Pseudomonadati</taxon>
        <taxon>Pseudomonadota</taxon>
        <taxon>Alphaproteobacteria</taxon>
        <taxon>PS1 clade</taxon>
        <taxon>Candidatus Micropelagius</taxon>
    </lineage>
</organism>
<dbReference type="InterPro" id="IPR036220">
    <property type="entry name" value="UDP-Glc/GDP-Man_DH_C_sf"/>
</dbReference>
<dbReference type="EMBL" id="AWXE01000002">
    <property type="protein sequence ID" value="ERL47084.1"/>
    <property type="molecule type" value="Genomic_DNA"/>
</dbReference>
<dbReference type="GO" id="GO:0016616">
    <property type="term" value="F:oxidoreductase activity, acting on the CH-OH group of donors, NAD or NADP as acceptor"/>
    <property type="evidence" value="ECO:0007669"/>
    <property type="project" value="InterPro"/>
</dbReference>
<dbReference type="SUPFAM" id="SSF52413">
    <property type="entry name" value="UDP-glucose/GDP-mannose dehydrogenase C-terminal domain"/>
    <property type="match status" value="1"/>
</dbReference>
<dbReference type="Gene3D" id="3.40.50.720">
    <property type="entry name" value="NAD(P)-binding Rossmann-like Domain"/>
    <property type="match status" value="1"/>
</dbReference>
<evidence type="ECO:0000256" key="1">
    <source>
        <dbReference type="ARBA" id="ARBA00006601"/>
    </source>
</evidence>
<proteinExistence type="inferred from homology"/>
<protein>
    <recommendedName>
        <fullName evidence="2">UDP-glucose/GDP-mannose dehydrogenase C-terminal domain-containing protein</fullName>
    </recommendedName>
</protein>
<feature type="domain" description="UDP-glucose/GDP-mannose dehydrogenase C-terminal" evidence="2">
    <location>
        <begin position="37"/>
        <end position="149"/>
    </location>
</feature>
<dbReference type="eggNOG" id="COG0677">
    <property type="taxonomic scope" value="Bacteria"/>
</dbReference>
<dbReference type="PIRSF" id="PIRSF000124">
    <property type="entry name" value="UDPglc_GDPman_dh"/>
    <property type="match status" value="1"/>
</dbReference>
<dbReference type="STRING" id="1397666.RS24_00804"/>
<evidence type="ECO:0000313" key="3">
    <source>
        <dbReference type="EMBL" id="ERL47084.1"/>
    </source>
</evidence>
<dbReference type="PANTHER" id="PTHR43491:SF2">
    <property type="entry name" value="UDP-N-ACETYL-D-MANNOSAMINE DEHYDROGENASE"/>
    <property type="match status" value="1"/>
</dbReference>
<dbReference type="GO" id="GO:0016628">
    <property type="term" value="F:oxidoreductase activity, acting on the CH-CH group of donors, NAD or NADP as acceptor"/>
    <property type="evidence" value="ECO:0007669"/>
    <property type="project" value="InterPro"/>
</dbReference>
<reference evidence="3 4" key="1">
    <citation type="journal article" date="2014" name="FEMS Microbiol. Ecol.">
        <title>Genomic differentiation among two strains of the PS1 clade isolated from geographically separated marine habitats.</title>
        <authorList>
            <person name="Jimenez-Infante F."/>
            <person name="Ngugi D.K."/>
            <person name="Alam I."/>
            <person name="Rashid M."/>
            <person name="Baalawi W."/>
            <person name="Kamau A.A."/>
            <person name="Bajic V.B."/>
            <person name="Stingl U."/>
        </authorList>
    </citation>
    <scope>NUCLEOTIDE SEQUENCE [LARGE SCALE GENOMIC DNA]</scope>
    <source>
        <strain evidence="3 4">RS24</strain>
    </source>
</reference>
<dbReference type="PATRIC" id="fig|1397666.3.peg.732"/>
<dbReference type="InterPro" id="IPR017476">
    <property type="entry name" value="UDP-Glc/GDP-Man"/>
</dbReference>
<dbReference type="Pfam" id="PF03720">
    <property type="entry name" value="UDPG_MGDP_dh_C"/>
    <property type="match status" value="1"/>
</dbReference>
<evidence type="ECO:0000259" key="2">
    <source>
        <dbReference type="SMART" id="SM00984"/>
    </source>
</evidence>
<evidence type="ECO:0000313" key="4">
    <source>
        <dbReference type="Proteomes" id="UP000016762"/>
    </source>
</evidence>
<dbReference type="AlphaFoldDB" id="U2WBY8"/>
<name>U2WBY8_9PROT</name>
<sequence>MILAGRRINDGMGSYIVSELIKAMLKKHIPIDGSRVLVMGFSFKEDCPDLRNTRVIDIVDELKEHNIKVDVYDPWVDKDAALKEYNIKLLKNLPSTLVAGADNSVNYYKYDAIIIAVAHEQFKTMRLEEVKALGKENFVFYDVKNIFSSEDSDLRL</sequence>
<comment type="caution">
    <text evidence="3">The sequence shown here is derived from an EMBL/GenBank/DDBJ whole genome shotgun (WGS) entry which is preliminary data.</text>
</comment>